<accession>A0A4Q7ZL88</accession>
<gene>
    <name evidence="2" type="ORF">EV385_3551</name>
</gene>
<dbReference type="PROSITE" id="PS51257">
    <property type="entry name" value="PROKAR_LIPOPROTEIN"/>
    <property type="match status" value="1"/>
</dbReference>
<reference evidence="2 3" key="1">
    <citation type="submission" date="2019-02" db="EMBL/GenBank/DDBJ databases">
        <title>Sequencing the genomes of 1000 actinobacteria strains.</title>
        <authorList>
            <person name="Klenk H.-P."/>
        </authorList>
    </citation>
    <scope>NUCLEOTIDE SEQUENCE [LARGE SCALE GENOMIC DNA]</scope>
    <source>
        <strain evidence="2 3">DSM 45162</strain>
    </source>
</reference>
<evidence type="ECO:0000256" key="1">
    <source>
        <dbReference type="SAM" id="SignalP"/>
    </source>
</evidence>
<feature type="chain" id="PRO_5038591425" description="Fibronectin type-III domain-containing protein" evidence="1">
    <location>
        <begin position="26"/>
        <end position="186"/>
    </location>
</feature>
<keyword evidence="3" id="KW-1185">Reference proteome</keyword>
<dbReference type="RefSeq" id="WP_130510447.1">
    <property type="nucleotide sequence ID" value="NZ_SHKY01000001.1"/>
</dbReference>
<keyword evidence="1" id="KW-0732">Signal</keyword>
<name>A0A4Q7ZL88_9ACTN</name>
<comment type="caution">
    <text evidence="2">The sequence shown here is derived from an EMBL/GenBank/DDBJ whole genome shotgun (WGS) entry which is preliminary data.</text>
</comment>
<dbReference type="Proteomes" id="UP000292564">
    <property type="component" value="Unassembled WGS sequence"/>
</dbReference>
<proteinExistence type="predicted"/>
<dbReference type="AlphaFoldDB" id="A0A4Q7ZL88"/>
<dbReference type="EMBL" id="SHKY01000001">
    <property type="protein sequence ID" value="RZU51718.1"/>
    <property type="molecule type" value="Genomic_DNA"/>
</dbReference>
<organism evidence="2 3">
    <name type="scientific">Krasilnikovia cinnamomea</name>
    <dbReference type="NCBI Taxonomy" id="349313"/>
    <lineage>
        <taxon>Bacteria</taxon>
        <taxon>Bacillati</taxon>
        <taxon>Actinomycetota</taxon>
        <taxon>Actinomycetes</taxon>
        <taxon>Micromonosporales</taxon>
        <taxon>Micromonosporaceae</taxon>
        <taxon>Krasilnikovia</taxon>
    </lineage>
</organism>
<protein>
    <recommendedName>
        <fullName evidence="4">Fibronectin type-III domain-containing protein</fullName>
    </recommendedName>
</protein>
<feature type="signal peptide" evidence="1">
    <location>
        <begin position="1"/>
        <end position="25"/>
    </location>
</feature>
<evidence type="ECO:0008006" key="4">
    <source>
        <dbReference type="Google" id="ProtNLM"/>
    </source>
</evidence>
<evidence type="ECO:0000313" key="3">
    <source>
        <dbReference type="Proteomes" id="UP000292564"/>
    </source>
</evidence>
<dbReference type="OrthoDB" id="5192421at2"/>
<sequence length="186" mass="18695">MRGKLLAALLVPLTLGGCGVLGLTAATPSPTATTPAPGSGDSWIVVASGSATPSPAVTYPSRATTLPPVAYPSASGSACPAPPNGQVVIPVTVTAKVRSLTVSWPRRSASAYRVTAVPQRLITGPQPAYSWTSVPTTGTGCTVTTTITGLKSGEPYVVWLDAQGTGALTDGTRNPYSGASSVVYPK</sequence>
<evidence type="ECO:0000313" key="2">
    <source>
        <dbReference type="EMBL" id="RZU51718.1"/>
    </source>
</evidence>